<dbReference type="GO" id="GO:0003676">
    <property type="term" value="F:nucleic acid binding"/>
    <property type="evidence" value="ECO:0007669"/>
    <property type="project" value="InterPro"/>
</dbReference>
<keyword evidence="1" id="KW-0862">Zinc</keyword>
<feature type="compositionally biased region" description="Acidic residues" evidence="2">
    <location>
        <begin position="1071"/>
        <end position="1090"/>
    </location>
</feature>
<accession>A0A1E7FN94</accession>
<dbReference type="SUPFAM" id="SSF57756">
    <property type="entry name" value="Retrovirus zinc finger-like domains"/>
    <property type="match status" value="1"/>
</dbReference>
<evidence type="ECO:0000259" key="3">
    <source>
        <dbReference type="PROSITE" id="PS50158"/>
    </source>
</evidence>
<gene>
    <name evidence="4" type="ORF">FRACYDRAFT_235697</name>
</gene>
<dbReference type="Proteomes" id="UP000095751">
    <property type="component" value="Unassembled WGS sequence"/>
</dbReference>
<dbReference type="GO" id="GO:0008270">
    <property type="term" value="F:zinc ion binding"/>
    <property type="evidence" value="ECO:0007669"/>
    <property type="project" value="UniProtKB-KW"/>
</dbReference>
<sequence>MTDNKTKESASKIFSQEPVFEGRTKDIKTHFFYYGRGMQQKCLTSSKTFLTHVGSKFGESVKQSIYCNKLTVTEMTKPKQYVSKAALEAEDWAVQNEWALDNTDYRKYVRSINQDLSKSYSILWGQCNLPLQTIIKRDKEFISMDTGDAKMLFQIIQRVCNGSTYHQNCYMAAMESLYNFHLIKGEEYADTSTYLEAFDKRYDIANKAGWSFATSELRDLYIKELEEKRMKDHPSYKKLMDWRNTVLSSSPDQDKIDIGMDCCSDKYKAYVFIKRAGFKYENFRIDLKNAFDSGTDKFPDDTVEASRRLDNWRPQFVSRTREESKDKGLQFHQQGDEKAAEQHYEASSNDSGGGSGNTNLSCFKCGRVGHLTKECKYDKKENGDDLNSKTERDKLYQERADIKQAKWKAYQEKKNAAGAAEDTAAAASGAQHYMGSEVIATDELPDFEQAIIEEDEHDGQQYMHDTMVIDLRGQNHVFNQTGSHKSMKIFDMLCDNQSTCDVIVNKAFVINIRRSKMTLLLRTQAGNCRINMIADLPGVGTVWYYPEGVANILSQHRMVVNSKWDIDYNSKLYKKTGNTRDLKYNCVTAEGIELSFSPNKDGLHILDCSNYFGVGKQGYVFGKTIIDNETNNGTAMCHNITGVPEMDVSDAIDTIKKSKENFSTRDQQRANRVRRFQHVAAHPSDDTIIYSAMTNGIKNSPITRRDVKMALNMLGRSKYAVEGKTVRRQPNAVVTESMTVPTTILDYYVDVSLSVDIMHVNKVPFLISISQHIHYGTIRALDSMKIPILEEEIKRIIRMYSVRGFNIKYILVDIQFKAIKDRGNLNAIVNVVGKGEHAPAIERFIRVIKERCRCYYAMLPFDNLPRIMVIHLLVTVMFYINAFIWRKGVSPFLSPLTILEGVVLDYNLHFQVIFGEYAHTYEVTTNTMKRRTVGAIALGPTGNLQGGIRFYSLVTGKILQRDKHSYTPLKMPEDVIRRIKSLTKTGIKGLQFGDRNNIIDNDLEDGTDITGVSNDNDDNINEEHPYNIQIEDDDDTPPLQDPTPLTQHLDQVEDESSDDEDSQGTKVAPENAEDEVDSPSSDDEDEEEEDVIRTRSGRISRPMDRESEYPGVYYSNGEVPTGRCLKPYYLDEDYEEHLAKGNYYSDQYFVDNVTETSFNSDESPDKINLIKVKEEHQHYLDAITWMDVEQQDITGMMFAAKQMSIQEGMRKYKDEGKASAMKEIINLTDNDCFGETVYEKLSQDAKDKALPILMFMVLKRNGSLKTRGCANGSVQRLYTNKEDVSSPTPDFYAFKFVCAVIAREGRDVATVDLPGFFLQTDQDELILLKVTGAVALLLVESDPNKWKKHLRNENGKYKEYGSLANLTVTRGRLHEFLGMTIDFRVKLEARFSQYDFLKKLLNSLPCQREQMKEHREQECQDDVIRID</sequence>
<keyword evidence="1" id="KW-0863">Zinc-finger</keyword>
<evidence type="ECO:0000313" key="5">
    <source>
        <dbReference type="Proteomes" id="UP000095751"/>
    </source>
</evidence>
<feature type="compositionally biased region" description="Basic and acidic residues" evidence="2">
    <location>
        <begin position="319"/>
        <end position="344"/>
    </location>
</feature>
<evidence type="ECO:0000256" key="2">
    <source>
        <dbReference type="SAM" id="MobiDB-lite"/>
    </source>
</evidence>
<feature type="compositionally biased region" description="Acidic residues" evidence="2">
    <location>
        <begin position="1052"/>
        <end position="1062"/>
    </location>
</feature>
<dbReference type="OrthoDB" id="427960at2759"/>
<evidence type="ECO:0000256" key="1">
    <source>
        <dbReference type="PROSITE-ProRule" id="PRU00047"/>
    </source>
</evidence>
<proteinExistence type="predicted"/>
<reference evidence="4 5" key="1">
    <citation type="submission" date="2016-09" db="EMBL/GenBank/DDBJ databases">
        <title>Extensive genetic diversity and differential bi-allelic expression allows diatom success in the polar Southern Ocean.</title>
        <authorList>
            <consortium name="DOE Joint Genome Institute"/>
            <person name="Mock T."/>
            <person name="Otillar R.P."/>
            <person name="Strauss J."/>
            <person name="Dupont C."/>
            <person name="Frickenhaus S."/>
            <person name="Maumus F."/>
            <person name="Mcmullan M."/>
            <person name="Sanges R."/>
            <person name="Schmutz J."/>
            <person name="Toseland A."/>
            <person name="Valas R."/>
            <person name="Veluchamy A."/>
            <person name="Ward B.J."/>
            <person name="Allen A."/>
            <person name="Barry K."/>
            <person name="Falciatore A."/>
            <person name="Ferrante M."/>
            <person name="Fortunato A.E."/>
            <person name="Gloeckner G."/>
            <person name="Gruber A."/>
            <person name="Hipkin R."/>
            <person name="Janech M."/>
            <person name="Kroth P."/>
            <person name="Leese F."/>
            <person name="Lindquist E."/>
            <person name="Lyon B.R."/>
            <person name="Martin J."/>
            <person name="Mayer C."/>
            <person name="Parker M."/>
            <person name="Quesneville H."/>
            <person name="Raymond J."/>
            <person name="Uhlig C."/>
            <person name="Valentin K.U."/>
            <person name="Worden A.Z."/>
            <person name="Armbrust E.V."/>
            <person name="Bowler C."/>
            <person name="Green B."/>
            <person name="Moulton V."/>
            <person name="Van Oosterhout C."/>
            <person name="Grigoriev I."/>
        </authorList>
    </citation>
    <scope>NUCLEOTIDE SEQUENCE [LARGE SCALE GENOMIC DNA]</scope>
    <source>
        <strain evidence="4 5">CCMP1102</strain>
    </source>
</reference>
<feature type="region of interest" description="Disordered" evidence="2">
    <location>
        <begin position="314"/>
        <end position="355"/>
    </location>
</feature>
<dbReference type="InParanoid" id="A0A1E7FN94"/>
<organism evidence="4 5">
    <name type="scientific">Fragilariopsis cylindrus CCMP1102</name>
    <dbReference type="NCBI Taxonomy" id="635003"/>
    <lineage>
        <taxon>Eukaryota</taxon>
        <taxon>Sar</taxon>
        <taxon>Stramenopiles</taxon>
        <taxon>Ochrophyta</taxon>
        <taxon>Bacillariophyta</taxon>
        <taxon>Bacillariophyceae</taxon>
        <taxon>Bacillariophycidae</taxon>
        <taxon>Bacillariales</taxon>
        <taxon>Bacillariaceae</taxon>
        <taxon>Fragilariopsis</taxon>
    </lineage>
</organism>
<feature type="region of interest" description="Disordered" evidence="2">
    <location>
        <begin position="1028"/>
        <end position="1114"/>
    </location>
</feature>
<dbReference type="KEGG" id="fcy:FRACYDRAFT_235697"/>
<keyword evidence="1" id="KW-0479">Metal-binding</keyword>
<dbReference type="InterPro" id="IPR036875">
    <property type="entry name" value="Znf_CCHC_sf"/>
</dbReference>
<feature type="domain" description="CCHC-type" evidence="3">
    <location>
        <begin position="362"/>
        <end position="376"/>
    </location>
</feature>
<dbReference type="EMBL" id="KV784355">
    <property type="protein sequence ID" value="OEU19639.1"/>
    <property type="molecule type" value="Genomic_DNA"/>
</dbReference>
<name>A0A1E7FN94_9STRA</name>
<protein>
    <recommendedName>
        <fullName evidence="3">CCHC-type domain-containing protein</fullName>
    </recommendedName>
</protein>
<keyword evidence="5" id="KW-1185">Reference proteome</keyword>
<dbReference type="PROSITE" id="PS50158">
    <property type="entry name" value="ZF_CCHC"/>
    <property type="match status" value="1"/>
</dbReference>
<dbReference type="InterPro" id="IPR001878">
    <property type="entry name" value="Znf_CCHC"/>
</dbReference>
<evidence type="ECO:0000313" key="4">
    <source>
        <dbReference type="EMBL" id="OEU19639.1"/>
    </source>
</evidence>